<feature type="transmembrane region" description="Helical" evidence="1">
    <location>
        <begin position="210"/>
        <end position="233"/>
    </location>
</feature>
<dbReference type="PANTHER" id="PTHR35270:SF2">
    <property type="entry name" value="FUSELESS, ISOFORM A"/>
    <property type="match status" value="1"/>
</dbReference>
<dbReference type="Pfam" id="PF15993">
    <property type="entry name" value="Fuseless"/>
    <property type="match status" value="1"/>
</dbReference>
<dbReference type="Proteomes" id="UP000694925">
    <property type="component" value="Unplaced"/>
</dbReference>
<sequence>MSKSHERKVKSLNDIPKIFKSCEQFRLEIPFKNVVEQFGKLNETNRNIYLSYQIIPAPKNLKNSGSSNVSDFHRVPINSEKDSDTEKELKECDEQLENCTEINPLGDANVSREFSEERNFTRILRKSLKRNQKQIVWTIDTFLSLFIIAPVSIAFWHSTWTYINDYTNMFHGLIAFIFGILIHTCFALAKDSLHVRATNAMRKKSLLSKIFCKIAQISYTYVFSLACNTHWWGGFIIYDYFFSDIWIIVAATVTIMTILIILRAIRNLLAVPFIITVDKLAYAFRFPTRYRLID</sequence>
<dbReference type="RefSeq" id="XP_026669135.1">
    <property type="nucleotide sequence ID" value="XM_026813334.1"/>
</dbReference>
<dbReference type="KEGG" id="ccal:113464295"/>
<feature type="transmembrane region" description="Helical" evidence="1">
    <location>
        <begin position="135"/>
        <end position="157"/>
    </location>
</feature>
<feature type="transmembrane region" description="Helical" evidence="1">
    <location>
        <begin position="169"/>
        <end position="189"/>
    </location>
</feature>
<dbReference type="GeneID" id="113464295"/>
<reference evidence="3" key="1">
    <citation type="submission" date="2025-08" db="UniProtKB">
        <authorList>
            <consortium name="RefSeq"/>
        </authorList>
    </citation>
    <scope>IDENTIFICATION</scope>
    <source>
        <tissue evidence="3">Whole body</tissue>
    </source>
</reference>
<name>A0AAJ7S0E6_9HYME</name>
<evidence type="ECO:0000313" key="3">
    <source>
        <dbReference type="RefSeq" id="XP_026669135.1"/>
    </source>
</evidence>
<evidence type="ECO:0000313" key="2">
    <source>
        <dbReference type="Proteomes" id="UP000694925"/>
    </source>
</evidence>
<proteinExistence type="predicted"/>
<dbReference type="PANTHER" id="PTHR35270">
    <property type="entry name" value="FUSELESS, ISOFORM A"/>
    <property type="match status" value="1"/>
</dbReference>
<organism evidence="2 3">
    <name type="scientific">Ceratina calcarata</name>
    <dbReference type="NCBI Taxonomy" id="156304"/>
    <lineage>
        <taxon>Eukaryota</taxon>
        <taxon>Metazoa</taxon>
        <taxon>Ecdysozoa</taxon>
        <taxon>Arthropoda</taxon>
        <taxon>Hexapoda</taxon>
        <taxon>Insecta</taxon>
        <taxon>Pterygota</taxon>
        <taxon>Neoptera</taxon>
        <taxon>Endopterygota</taxon>
        <taxon>Hymenoptera</taxon>
        <taxon>Apocrita</taxon>
        <taxon>Aculeata</taxon>
        <taxon>Apoidea</taxon>
        <taxon>Anthophila</taxon>
        <taxon>Apidae</taxon>
        <taxon>Ceratina</taxon>
        <taxon>Zadontomerus</taxon>
    </lineage>
</organism>
<keyword evidence="2" id="KW-1185">Reference proteome</keyword>
<keyword evidence="1" id="KW-1133">Transmembrane helix</keyword>
<feature type="transmembrane region" description="Helical" evidence="1">
    <location>
        <begin position="245"/>
        <end position="265"/>
    </location>
</feature>
<accession>A0AAJ7S0E6</accession>
<evidence type="ECO:0000256" key="1">
    <source>
        <dbReference type="SAM" id="Phobius"/>
    </source>
</evidence>
<dbReference type="AlphaFoldDB" id="A0AAJ7S0E6"/>
<keyword evidence="1" id="KW-0472">Membrane</keyword>
<dbReference type="InterPro" id="IPR032751">
    <property type="entry name" value="Fuseless"/>
</dbReference>
<gene>
    <name evidence="3" type="primary">LOC113464295</name>
</gene>
<protein>
    <submittedName>
        <fullName evidence="3">Uncharacterized protein LOC113464295</fullName>
    </submittedName>
</protein>
<keyword evidence="1" id="KW-0812">Transmembrane</keyword>